<gene>
    <name evidence="1" type="ORF">GALL_515080</name>
</gene>
<evidence type="ECO:0000313" key="1">
    <source>
        <dbReference type="EMBL" id="OIQ66920.1"/>
    </source>
</evidence>
<dbReference type="EMBL" id="MLJW01006268">
    <property type="protein sequence ID" value="OIQ66920.1"/>
    <property type="molecule type" value="Genomic_DNA"/>
</dbReference>
<dbReference type="AlphaFoldDB" id="A0A1J5P854"/>
<name>A0A1J5P854_9ZZZZ</name>
<protein>
    <submittedName>
        <fullName evidence="1">Uncharacterized protein</fullName>
    </submittedName>
</protein>
<sequence>MFDLRLLIRYFCAIDTRIDFVQLLIGPGHSPVIFALQIVIEQSWFLCRAFSKKVHRAGVIPFFILNNAEISYQKTHI</sequence>
<accession>A0A1J5P854</accession>
<comment type="caution">
    <text evidence="1">The sequence shown here is derived from an EMBL/GenBank/DDBJ whole genome shotgun (WGS) entry which is preliminary data.</text>
</comment>
<proteinExistence type="predicted"/>
<organism evidence="1">
    <name type="scientific">mine drainage metagenome</name>
    <dbReference type="NCBI Taxonomy" id="410659"/>
    <lineage>
        <taxon>unclassified sequences</taxon>
        <taxon>metagenomes</taxon>
        <taxon>ecological metagenomes</taxon>
    </lineage>
</organism>
<reference evidence="1" key="1">
    <citation type="submission" date="2016-10" db="EMBL/GenBank/DDBJ databases">
        <title>Sequence of Gallionella enrichment culture.</title>
        <authorList>
            <person name="Poehlein A."/>
            <person name="Muehling M."/>
            <person name="Daniel R."/>
        </authorList>
    </citation>
    <scope>NUCLEOTIDE SEQUENCE</scope>
</reference>